<evidence type="ECO:0000256" key="3">
    <source>
        <dbReference type="ARBA" id="ARBA00022737"/>
    </source>
</evidence>
<dbReference type="Proteomes" id="UP000050790">
    <property type="component" value="Unassembled WGS sequence"/>
</dbReference>
<protein>
    <recommendedName>
        <fullName evidence="6">U3 small nucleolar RNA-associated protein 6 N-terminal domain-containing protein</fullName>
    </recommendedName>
</protein>
<evidence type="ECO:0000313" key="8">
    <source>
        <dbReference type="WBParaSite" id="SMRG1_72500.1"/>
    </source>
</evidence>
<dbReference type="InterPro" id="IPR013949">
    <property type="entry name" value="Utp6"/>
</dbReference>
<dbReference type="GO" id="GO:0000462">
    <property type="term" value="P:maturation of SSU-rRNA from tricistronic rRNA transcript (SSU-rRNA, 5.8S rRNA, LSU-rRNA)"/>
    <property type="evidence" value="ECO:0007669"/>
    <property type="project" value="InterPro"/>
</dbReference>
<proteinExistence type="predicted"/>
<dbReference type="PANTHER" id="PTHR23271">
    <property type="entry name" value="HEPATOCELLULAR CARCINOMA-ASSOCIATED ANTIGEN 66"/>
    <property type="match status" value="1"/>
</dbReference>
<dbReference type="GO" id="GO:0030515">
    <property type="term" value="F:snoRNA binding"/>
    <property type="evidence" value="ECO:0007669"/>
    <property type="project" value="InterPro"/>
</dbReference>
<keyword evidence="5" id="KW-0175">Coiled coil</keyword>
<keyword evidence="3" id="KW-0677">Repeat</keyword>
<evidence type="ECO:0000256" key="4">
    <source>
        <dbReference type="ARBA" id="ARBA00023242"/>
    </source>
</evidence>
<evidence type="ECO:0000256" key="2">
    <source>
        <dbReference type="ARBA" id="ARBA00022552"/>
    </source>
</evidence>
<feature type="coiled-coil region" evidence="5">
    <location>
        <begin position="191"/>
        <end position="225"/>
    </location>
</feature>
<evidence type="ECO:0000256" key="1">
    <source>
        <dbReference type="ARBA" id="ARBA00004604"/>
    </source>
</evidence>
<dbReference type="Pfam" id="PF08640">
    <property type="entry name" value="U3_assoc_6"/>
    <property type="match status" value="1"/>
</dbReference>
<evidence type="ECO:0000259" key="6">
    <source>
        <dbReference type="Pfam" id="PF08640"/>
    </source>
</evidence>
<dbReference type="PANTHER" id="PTHR23271:SF1">
    <property type="entry name" value="U3 SMALL NUCLEOLAR RNA-ASSOCIATED PROTEIN 6 HOMOLOG"/>
    <property type="match status" value="1"/>
</dbReference>
<comment type="subcellular location">
    <subcellularLocation>
        <location evidence="1">Nucleus</location>
        <location evidence="1">Nucleolus</location>
    </subcellularLocation>
</comment>
<dbReference type="SUPFAM" id="SSF48452">
    <property type="entry name" value="TPR-like"/>
    <property type="match status" value="1"/>
</dbReference>
<sequence length="585" mass="68878">MAEVVERNLEDSVGEILYIRKAKLFNRLETNEIVRKRRHHEYSLQKRNKRILDYDAYISTEITIMKLLRFRRQITNDSRYLDKIEKSIISRLVRLHRQLCYRFQSHLDLWMRFIHFCKIINRHLSVVRIWNNVLQIHGRTEPRLWIAAAAYHLHHGVRSKARENLRYFDRQKSDLVETRKILLSEYMILDRHASEAQKKEINELMEELKENQTSLDKAAKEMVRERRLTWDRAHLNAIREARHLITEGISLNPECDLLHLELAKLEINAFDFFRTRVLPRYENCDVDSANTSADISLNRSNKKKKLKALEREAAENKKFMNLVTENTEFIANGGAVNLVIESLLSRWVNNSKMLELLHQILLTVPQIIDSHLIEKVANLVNNVKEVDISKSLEKIETPLECRTHGIRSILSDQLVEIHQTMLDKGVEAVIHLWNSWYLPSTGHSLQTSPFRLINPSSPEAVGLLRSRLTALSLYSVYELNDQSLPKSTITSNEMGTNEQETKLHNVYHRKRQFLSSEVNKTRSLFDLLSTSQWGSYCPEFWLLYLHFEKTIGDITQMPAVQWRAQKTLLTEYFDKFILMLNKEQE</sequence>
<name>A0AA85AA27_9TREM</name>
<dbReference type="InterPro" id="IPR055347">
    <property type="entry name" value="UTP6_N"/>
</dbReference>
<reference evidence="8" key="1">
    <citation type="submission" date="2023-11" db="UniProtKB">
        <authorList>
            <consortium name="WormBaseParasite"/>
        </authorList>
    </citation>
    <scope>IDENTIFICATION</scope>
</reference>
<evidence type="ECO:0000313" key="7">
    <source>
        <dbReference type="Proteomes" id="UP000050790"/>
    </source>
</evidence>
<feature type="domain" description="U3 small nucleolar RNA-associated protein 6 N-terminal" evidence="6">
    <location>
        <begin position="9"/>
        <end position="91"/>
    </location>
</feature>
<dbReference type="WBParaSite" id="SMRG1_72500.1">
    <property type="protein sequence ID" value="SMRG1_72500.1"/>
    <property type="gene ID" value="SMRG1_72500"/>
</dbReference>
<keyword evidence="2" id="KW-0698">rRNA processing</keyword>
<dbReference type="GO" id="GO:0032040">
    <property type="term" value="C:small-subunit processome"/>
    <property type="evidence" value="ECO:0007669"/>
    <property type="project" value="TreeGrafter"/>
</dbReference>
<keyword evidence="4" id="KW-0539">Nucleus</keyword>
<organism evidence="7 8">
    <name type="scientific">Schistosoma margrebowiei</name>
    <dbReference type="NCBI Taxonomy" id="48269"/>
    <lineage>
        <taxon>Eukaryota</taxon>
        <taxon>Metazoa</taxon>
        <taxon>Spiralia</taxon>
        <taxon>Lophotrochozoa</taxon>
        <taxon>Platyhelminthes</taxon>
        <taxon>Trematoda</taxon>
        <taxon>Digenea</taxon>
        <taxon>Strigeidida</taxon>
        <taxon>Schistosomatoidea</taxon>
        <taxon>Schistosomatidae</taxon>
        <taxon>Schistosoma</taxon>
    </lineage>
</organism>
<accession>A0AA85AA27</accession>
<dbReference type="InterPro" id="IPR011990">
    <property type="entry name" value="TPR-like_helical_dom_sf"/>
</dbReference>
<dbReference type="GO" id="GO:0034388">
    <property type="term" value="C:Pwp2p-containing subcomplex of 90S preribosome"/>
    <property type="evidence" value="ECO:0007669"/>
    <property type="project" value="TreeGrafter"/>
</dbReference>
<dbReference type="AlphaFoldDB" id="A0AA85AA27"/>
<evidence type="ECO:0000256" key="5">
    <source>
        <dbReference type="SAM" id="Coils"/>
    </source>
</evidence>